<dbReference type="RefSeq" id="WP_071387640.1">
    <property type="nucleotide sequence ID" value="NZ_LBDA02000056.1"/>
</dbReference>
<dbReference type="AlphaFoldDB" id="A0A1J4PVY0"/>
<evidence type="ECO:0000313" key="1">
    <source>
        <dbReference type="EMBL" id="OIK25083.1"/>
    </source>
</evidence>
<name>A0A1J4PVY0_9ACTN</name>
<dbReference type="Proteomes" id="UP000034838">
    <property type="component" value="Unassembled WGS sequence"/>
</dbReference>
<evidence type="ECO:0000313" key="2">
    <source>
        <dbReference type="Proteomes" id="UP000034838"/>
    </source>
</evidence>
<dbReference type="PANTHER" id="PTHR20883">
    <property type="entry name" value="PHYTANOYL-COA DIOXYGENASE DOMAIN CONTAINING 1"/>
    <property type="match status" value="1"/>
</dbReference>
<protein>
    <submittedName>
        <fullName evidence="1">Phytanoyl-CoA dioxygenase</fullName>
    </submittedName>
</protein>
<dbReference type="SUPFAM" id="SSF51197">
    <property type="entry name" value="Clavaminate synthase-like"/>
    <property type="match status" value="1"/>
</dbReference>
<keyword evidence="1" id="KW-0560">Oxidoreductase</keyword>
<dbReference type="InterPro" id="IPR008775">
    <property type="entry name" value="Phytyl_CoA_dOase-like"/>
</dbReference>
<dbReference type="Pfam" id="PF05721">
    <property type="entry name" value="PhyH"/>
    <property type="match status" value="1"/>
</dbReference>
<dbReference type="GO" id="GO:0016706">
    <property type="term" value="F:2-oxoglutarate-dependent dioxygenase activity"/>
    <property type="evidence" value="ECO:0007669"/>
    <property type="project" value="UniProtKB-ARBA"/>
</dbReference>
<dbReference type="Gene3D" id="2.60.120.620">
    <property type="entry name" value="q2cbj1_9rhob like domain"/>
    <property type="match status" value="1"/>
</dbReference>
<sequence>MSEYSVLTEEELRLLPSDDDVLRYEETGWYLSQKLLSDAETEALTEASERFYAGQRGRELPVRPERLADWSPADGEIQRNSDYIHYRDETIAGILRKPLVAAVAARLARTPEIRTFQATLIYKPAAPEETSNIVSWHFDKYFWPTCSSDNMLTAFIPFHDCTEEAGTITMVPGSHRWERRHGAERPVGDPADKARDYLLEGDAERNGAAIERVPVHIPRGHMTFHHCLLYHGSGPNRSPHPRRAISFHLQDGSNAYRHYRNSDGRQQPYKHDVLVRRTPSGEPDYTDPEFCPTLWPARR</sequence>
<comment type="caution">
    <text evidence="1">The sequence shown here is derived from an EMBL/GenBank/DDBJ whole genome shotgun (WGS) entry which is preliminary data.</text>
</comment>
<organism evidence="1 2">
    <name type="scientific">Streptomyces malaysiense</name>
    <dbReference type="NCBI Taxonomy" id="1428626"/>
    <lineage>
        <taxon>Bacteria</taxon>
        <taxon>Bacillati</taxon>
        <taxon>Actinomycetota</taxon>
        <taxon>Actinomycetes</taxon>
        <taxon>Kitasatosporales</taxon>
        <taxon>Streptomycetaceae</taxon>
        <taxon>Streptomyces</taxon>
    </lineage>
</organism>
<accession>A0A1J4PVY0</accession>
<reference evidence="1" key="1">
    <citation type="submission" date="2016-10" db="EMBL/GenBank/DDBJ databases">
        <title>Genome sequence of Streptomyces malaysiense MUSC 136.</title>
        <authorList>
            <person name="Lee L.-H."/>
            <person name="Ser H.-L."/>
        </authorList>
    </citation>
    <scope>NUCLEOTIDE SEQUENCE [LARGE SCALE GENOMIC DNA]</scope>
    <source>
        <strain evidence="1">MUSC 136</strain>
    </source>
</reference>
<keyword evidence="2" id="KW-1185">Reference proteome</keyword>
<proteinExistence type="predicted"/>
<dbReference type="PANTHER" id="PTHR20883:SF46">
    <property type="entry name" value="PHYTANOYL-COA HYDROXYLASE"/>
    <property type="match status" value="1"/>
</dbReference>
<gene>
    <name evidence="1" type="ORF">VT52_024350</name>
</gene>
<keyword evidence="1" id="KW-0223">Dioxygenase</keyword>
<dbReference type="EMBL" id="LBDA02000056">
    <property type="protein sequence ID" value="OIK25083.1"/>
    <property type="molecule type" value="Genomic_DNA"/>
</dbReference>
<dbReference type="OrthoDB" id="9814777at2"/>
<dbReference type="GO" id="GO:0005506">
    <property type="term" value="F:iron ion binding"/>
    <property type="evidence" value="ECO:0007669"/>
    <property type="project" value="UniProtKB-ARBA"/>
</dbReference>